<feature type="region of interest" description="Disordered" evidence="1">
    <location>
        <begin position="118"/>
        <end position="143"/>
    </location>
</feature>
<evidence type="ECO:0000256" key="1">
    <source>
        <dbReference type="SAM" id="MobiDB-lite"/>
    </source>
</evidence>
<gene>
    <name evidence="3" type="primary">spoIIIAG</name>
    <name evidence="3" type="ORF">ACJDT4_14180</name>
</gene>
<dbReference type="NCBIfam" id="TIGR02830">
    <property type="entry name" value="spore_III_AG"/>
    <property type="match status" value="1"/>
</dbReference>
<name>A0ABW8TGY2_9CLOT</name>
<dbReference type="EMBL" id="JBJIAA010000011">
    <property type="protein sequence ID" value="MFL0251566.1"/>
    <property type="molecule type" value="Genomic_DNA"/>
</dbReference>
<comment type="caution">
    <text evidence="3">The sequence shown here is derived from an EMBL/GenBank/DDBJ whole genome shotgun (WGS) entry which is preliminary data.</text>
</comment>
<dbReference type="InterPro" id="IPR014195">
    <property type="entry name" value="Spore_III_AG"/>
</dbReference>
<evidence type="ECO:0000313" key="4">
    <source>
        <dbReference type="Proteomes" id="UP001623592"/>
    </source>
</evidence>
<feature type="transmembrane region" description="Helical" evidence="2">
    <location>
        <begin position="20"/>
        <end position="40"/>
    </location>
</feature>
<protein>
    <submittedName>
        <fullName evidence="3">Stage III sporulation protein AG</fullName>
    </submittedName>
</protein>
<organism evidence="3 4">
    <name type="scientific">Clostridium neuense</name>
    <dbReference type="NCBI Taxonomy" id="1728934"/>
    <lineage>
        <taxon>Bacteria</taxon>
        <taxon>Bacillati</taxon>
        <taxon>Bacillota</taxon>
        <taxon>Clostridia</taxon>
        <taxon>Eubacteriales</taxon>
        <taxon>Clostridiaceae</taxon>
        <taxon>Clostridium</taxon>
    </lineage>
</organism>
<evidence type="ECO:0000313" key="3">
    <source>
        <dbReference type="EMBL" id="MFL0251566.1"/>
    </source>
</evidence>
<proteinExistence type="predicted"/>
<keyword evidence="2" id="KW-0812">Transmembrane</keyword>
<feature type="region of interest" description="Disordered" evidence="1">
    <location>
        <begin position="45"/>
        <end position="69"/>
    </location>
</feature>
<evidence type="ECO:0000256" key="2">
    <source>
        <dbReference type="SAM" id="Phobius"/>
    </source>
</evidence>
<feature type="compositionally biased region" description="Basic and acidic residues" evidence="1">
    <location>
        <begin position="50"/>
        <end position="61"/>
    </location>
</feature>
<keyword evidence="2" id="KW-1133">Transmembrane helix</keyword>
<keyword evidence="4" id="KW-1185">Reference proteome</keyword>
<dbReference type="RefSeq" id="WP_406788219.1">
    <property type="nucleotide sequence ID" value="NZ_JBJIAA010000011.1"/>
</dbReference>
<dbReference type="Proteomes" id="UP001623592">
    <property type="component" value="Unassembled WGS sequence"/>
</dbReference>
<accession>A0ABW8TGY2</accession>
<keyword evidence="2" id="KW-0472">Membrane</keyword>
<reference evidence="3 4" key="1">
    <citation type="submission" date="2024-11" db="EMBL/GenBank/DDBJ databases">
        <authorList>
            <person name="Heng Y.C."/>
            <person name="Lim A.C.H."/>
            <person name="Lee J.K.Y."/>
            <person name="Kittelmann S."/>
        </authorList>
    </citation>
    <scope>NUCLEOTIDE SEQUENCE [LARGE SCALE GENOMIC DNA]</scope>
    <source>
        <strain evidence="3 4">WILCCON 0114</strain>
    </source>
</reference>
<sequence>MDFKKLIDYFKDGKKKKNAFTNIIIIGLIGILIVIVSSFFNSADSFSKPDNSKKQETKTQGESDSDNIQNYETSVENKLKGTLEQMDGVGKVQIMMYFSSGEEQVPAFNVNKSTSVINETDNSGGKRTTTQDSDGDTVVMSKDGDKESPLILKKYKPKVTGVCIVAEGAENGSIKLSITNAVVDLFGISADKVDVYPMKK</sequence>
<feature type="compositionally biased region" description="Polar residues" evidence="1">
    <location>
        <begin position="118"/>
        <end position="132"/>
    </location>
</feature>